<dbReference type="InterPro" id="IPR046357">
    <property type="entry name" value="PPIase_dom_sf"/>
</dbReference>
<evidence type="ECO:0000259" key="9">
    <source>
        <dbReference type="PROSITE" id="PS50059"/>
    </source>
</evidence>
<reference evidence="10" key="1">
    <citation type="submission" date="2019-08" db="EMBL/GenBank/DDBJ databases">
        <authorList>
            <person name="Kucharzyk K."/>
            <person name="Murdoch R.W."/>
            <person name="Higgins S."/>
            <person name="Loffler F."/>
        </authorList>
    </citation>
    <scope>NUCLEOTIDE SEQUENCE</scope>
</reference>
<dbReference type="GO" id="GO:0005737">
    <property type="term" value="C:cytoplasm"/>
    <property type="evidence" value="ECO:0007669"/>
    <property type="project" value="UniProtKB-SubCell"/>
</dbReference>
<comment type="caution">
    <text evidence="10">The sequence shown here is derived from an EMBL/GenBank/DDBJ whole genome shotgun (WGS) entry which is preliminary data.</text>
</comment>
<keyword evidence="6" id="KW-0697">Rotamase</keyword>
<dbReference type="EC" id="5.2.1.8" evidence="4"/>
<dbReference type="PROSITE" id="PS50059">
    <property type="entry name" value="FKBP_PPIASE"/>
    <property type="match status" value="1"/>
</dbReference>
<comment type="catalytic activity">
    <reaction evidence="1">
        <text>[protein]-peptidylproline (omega=180) = [protein]-peptidylproline (omega=0)</text>
        <dbReference type="Rhea" id="RHEA:16237"/>
        <dbReference type="Rhea" id="RHEA-COMP:10747"/>
        <dbReference type="Rhea" id="RHEA-COMP:10748"/>
        <dbReference type="ChEBI" id="CHEBI:83833"/>
        <dbReference type="ChEBI" id="CHEBI:83834"/>
        <dbReference type="EC" id="5.2.1.8"/>
    </reaction>
</comment>
<gene>
    <name evidence="10" type="primary">slyD_10</name>
    <name evidence="10" type="ORF">SDC9_70315</name>
</gene>
<keyword evidence="7" id="KW-0143">Chaperone</keyword>
<protein>
    <recommendedName>
        <fullName evidence="4">peptidylprolyl isomerase</fullName>
        <ecNumber evidence="4">5.2.1.8</ecNumber>
    </recommendedName>
</protein>
<dbReference type="EMBL" id="VSSQ01004126">
    <property type="protein sequence ID" value="MPM23838.1"/>
    <property type="molecule type" value="Genomic_DNA"/>
</dbReference>
<evidence type="ECO:0000256" key="8">
    <source>
        <dbReference type="ARBA" id="ARBA00023235"/>
    </source>
</evidence>
<keyword evidence="5" id="KW-0963">Cytoplasm</keyword>
<accession>A0A644Y7B7</accession>
<dbReference type="Gene3D" id="3.10.50.40">
    <property type="match status" value="1"/>
</dbReference>
<organism evidence="10">
    <name type="scientific">bioreactor metagenome</name>
    <dbReference type="NCBI Taxonomy" id="1076179"/>
    <lineage>
        <taxon>unclassified sequences</taxon>
        <taxon>metagenomes</taxon>
        <taxon>ecological metagenomes</taxon>
    </lineage>
</organism>
<dbReference type="InterPro" id="IPR001179">
    <property type="entry name" value="PPIase_FKBP_dom"/>
</dbReference>
<evidence type="ECO:0000313" key="10">
    <source>
        <dbReference type="EMBL" id="MPM23838.1"/>
    </source>
</evidence>
<dbReference type="PANTHER" id="PTHR47861:SF3">
    <property type="entry name" value="FKBP-TYPE PEPTIDYL-PROLYL CIS-TRANS ISOMERASE SLYD"/>
    <property type="match status" value="1"/>
</dbReference>
<name>A0A644Y7B7_9ZZZZ</name>
<evidence type="ECO:0000256" key="2">
    <source>
        <dbReference type="ARBA" id="ARBA00004496"/>
    </source>
</evidence>
<evidence type="ECO:0000256" key="5">
    <source>
        <dbReference type="ARBA" id="ARBA00022490"/>
    </source>
</evidence>
<comment type="similarity">
    <text evidence="3">Belongs to the FKBP-type PPIase family.</text>
</comment>
<feature type="domain" description="PPIase FKBP-type" evidence="9">
    <location>
        <begin position="13"/>
        <end position="106"/>
    </location>
</feature>
<comment type="subcellular location">
    <subcellularLocation>
        <location evidence="2">Cytoplasm</location>
    </subcellularLocation>
</comment>
<dbReference type="Pfam" id="PF00254">
    <property type="entry name" value="FKBP_C"/>
    <property type="match status" value="1"/>
</dbReference>
<sequence length="183" mass="19632">MSAQSELTKVENDLVVSLEYTLTVEGEVVDSSEENGPIDYIQGKGNIIPGLEKELAGMNVGDTKKVKVLAKDAYGEYDPEATEEIELSDFPEEIPLEVGVELAVEDEDGNATSATIVEVGETAVTLNFNHPLAGKDLEFDVKIAGVRAATAEELEHGHVHGEDECDCDCDDENCDCGCGCHNN</sequence>
<evidence type="ECO:0000256" key="1">
    <source>
        <dbReference type="ARBA" id="ARBA00000971"/>
    </source>
</evidence>
<dbReference type="PANTHER" id="PTHR47861">
    <property type="entry name" value="FKBP-TYPE PEPTIDYL-PROLYL CIS-TRANS ISOMERASE SLYD"/>
    <property type="match status" value="1"/>
</dbReference>
<dbReference type="AlphaFoldDB" id="A0A644Y7B7"/>
<evidence type="ECO:0000256" key="7">
    <source>
        <dbReference type="ARBA" id="ARBA00023186"/>
    </source>
</evidence>
<dbReference type="SUPFAM" id="SSF54534">
    <property type="entry name" value="FKBP-like"/>
    <property type="match status" value="1"/>
</dbReference>
<dbReference type="GO" id="GO:0042026">
    <property type="term" value="P:protein refolding"/>
    <property type="evidence" value="ECO:0007669"/>
    <property type="project" value="UniProtKB-ARBA"/>
</dbReference>
<evidence type="ECO:0000256" key="3">
    <source>
        <dbReference type="ARBA" id="ARBA00006577"/>
    </source>
</evidence>
<dbReference type="GO" id="GO:0003755">
    <property type="term" value="F:peptidyl-prolyl cis-trans isomerase activity"/>
    <property type="evidence" value="ECO:0007669"/>
    <property type="project" value="UniProtKB-KW"/>
</dbReference>
<proteinExistence type="inferred from homology"/>
<evidence type="ECO:0000256" key="4">
    <source>
        <dbReference type="ARBA" id="ARBA00013194"/>
    </source>
</evidence>
<evidence type="ECO:0000256" key="6">
    <source>
        <dbReference type="ARBA" id="ARBA00023110"/>
    </source>
</evidence>
<keyword evidence="8 10" id="KW-0413">Isomerase</keyword>